<feature type="compositionally biased region" description="Basic residues" evidence="1">
    <location>
        <begin position="225"/>
        <end position="235"/>
    </location>
</feature>
<feature type="compositionally biased region" description="Basic and acidic residues" evidence="1">
    <location>
        <begin position="382"/>
        <end position="400"/>
    </location>
</feature>
<feature type="compositionally biased region" description="Basic residues" evidence="1">
    <location>
        <begin position="38"/>
        <end position="49"/>
    </location>
</feature>
<protein>
    <submittedName>
        <fullName evidence="2">GTP-binding protein EngA</fullName>
    </submittedName>
</protein>
<gene>
    <name evidence="2" type="ORF">AVDCRST_MAG40-2436</name>
</gene>
<feature type="non-terminal residue" evidence="2">
    <location>
        <position position="1"/>
    </location>
</feature>
<dbReference type="AlphaFoldDB" id="A0A6J4LU79"/>
<feature type="compositionally biased region" description="Basic residues" evidence="1">
    <location>
        <begin position="129"/>
        <end position="142"/>
    </location>
</feature>
<evidence type="ECO:0000256" key="1">
    <source>
        <dbReference type="SAM" id="MobiDB-lite"/>
    </source>
</evidence>
<feature type="compositionally biased region" description="Low complexity" evidence="1">
    <location>
        <begin position="401"/>
        <end position="418"/>
    </location>
</feature>
<evidence type="ECO:0000313" key="2">
    <source>
        <dbReference type="EMBL" id="CAA9341865.1"/>
    </source>
</evidence>
<reference evidence="2" key="1">
    <citation type="submission" date="2020-02" db="EMBL/GenBank/DDBJ databases">
        <authorList>
            <person name="Meier V. D."/>
        </authorList>
    </citation>
    <scope>NUCLEOTIDE SEQUENCE</scope>
    <source>
        <strain evidence="2">AVDCRST_MAG40</strain>
    </source>
</reference>
<name>A0A6J4LU79_9BACT</name>
<feature type="compositionally biased region" description="Basic residues" evidence="1">
    <location>
        <begin position="327"/>
        <end position="350"/>
    </location>
</feature>
<feature type="compositionally biased region" description="Basic and acidic residues" evidence="1">
    <location>
        <begin position="70"/>
        <end position="107"/>
    </location>
</feature>
<feature type="compositionally biased region" description="Basic and acidic residues" evidence="1">
    <location>
        <begin position="163"/>
        <end position="198"/>
    </location>
</feature>
<feature type="non-terminal residue" evidence="2">
    <location>
        <position position="443"/>
    </location>
</feature>
<accession>A0A6J4LU79</accession>
<dbReference type="EMBL" id="CADCTX010000699">
    <property type="protein sequence ID" value="CAA9341865.1"/>
    <property type="molecule type" value="Genomic_DNA"/>
</dbReference>
<feature type="compositionally biased region" description="Basic residues" evidence="1">
    <location>
        <begin position="7"/>
        <end position="16"/>
    </location>
</feature>
<feature type="compositionally biased region" description="Basic and acidic residues" evidence="1">
    <location>
        <begin position="50"/>
        <end position="59"/>
    </location>
</feature>
<feature type="compositionally biased region" description="Basic and acidic residues" evidence="1">
    <location>
        <begin position="358"/>
        <end position="370"/>
    </location>
</feature>
<organism evidence="2">
    <name type="scientific">uncultured Gemmatimonadaceae bacterium</name>
    <dbReference type="NCBI Taxonomy" id="246130"/>
    <lineage>
        <taxon>Bacteria</taxon>
        <taxon>Pseudomonadati</taxon>
        <taxon>Gemmatimonadota</taxon>
        <taxon>Gemmatimonadia</taxon>
        <taxon>Gemmatimonadales</taxon>
        <taxon>Gemmatimonadaceae</taxon>
        <taxon>environmental samples</taxon>
    </lineage>
</organism>
<proteinExistence type="predicted"/>
<sequence length="443" mass="49289">EQQQHQPSRRRPRRPPQRGQVGALQPHRRPEHGDRERRGGHHARPPLRARRVEQEDVLARGHRRPHRRPQRADGRRDPPAGAAGDRRGRPHDARRGRQERAPPERPPRARPPARRAQAVGGGGQQGRRPAVHRLLRVLRARGGRPDPGVGHQRQGLGRPARRAGREDPRRERGRDRGAARGGDRPPQRGEVVDREPPPRRGPARGVRSRRHHARLDRHALPLPRARARVRRHRRAPAPVQDRRRHRVLLLAPLAPRDRPRRHLRPRPRRHPGAREPGPQDRGAGVGGGARARGGREQVGPQGEGPEHGGQVPDRGRREGPLPQVRPLHLHLRHHRAAHHQAARRAARGRRGAPQAHPHLADQRGAAEHGRAAAAAAGGGARDQAELRHPGRDGAAHDRGVRQQPGRAAGALRALHAQPVSRGVRLHGEPAAHRAPAQVHPRRV</sequence>
<feature type="region of interest" description="Disordered" evidence="1">
    <location>
        <begin position="1"/>
        <end position="443"/>
    </location>
</feature>
<feature type="compositionally biased region" description="Basic residues" evidence="1">
    <location>
        <begin position="258"/>
        <end position="271"/>
    </location>
</feature>
<feature type="compositionally biased region" description="Basic residues" evidence="1">
    <location>
        <begin position="206"/>
        <end position="215"/>
    </location>
</feature>
<feature type="compositionally biased region" description="Basic residues" evidence="1">
    <location>
        <begin position="60"/>
        <end position="69"/>
    </location>
</feature>